<dbReference type="AlphaFoldDB" id="A0A1E7ZAB8"/>
<dbReference type="Pfam" id="PF08241">
    <property type="entry name" value="Methyltransf_11"/>
    <property type="match status" value="1"/>
</dbReference>
<organism evidence="3 4">
    <name type="scientific">Alteromonas confluentis</name>
    <dbReference type="NCBI Taxonomy" id="1656094"/>
    <lineage>
        <taxon>Bacteria</taxon>
        <taxon>Pseudomonadati</taxon>
        <taxon>Pseudomonadota</taxon>
        <taxon>Gammaproteobacteria</taxon>
        <taxon>Alteromonadales</taxon>
        <taxon>Alteromonadaceae</taxon>
        <taxon>Alteromonas/Salinimonas group</taxon>
        <taxon>Alteromonas</taxon>
    </lineage>
</organism>
<dbReference type="PANTHER" id="PTHR43861">
    <property type="entry name" value="TRANS-ACONITATE 2-METHYLTRANSFERASE-RELATED"/>
    <property type="match status" value="1"/>
</dbReference>
<evidence type="ECO:0000313" key="4">
    <source>
        <dbReference type="Proteomes" id="UP000175691"/>
    </source>
</evidence>
<evidence type="ECO:0000313" key="3">
    <source>
        <dbReference type="EMBL" id="OFC70417.1"/>
    </source>
</evidence>
<keyword evidence="1" id="KW-0808">Transferase</keyword>
<dbReference type="STRING" id="1656094.BFC18_14735"/>
<accession>A0A1E7ZAB8</accession>
<dbReference type="EMBL" id="MDHN01000029">
    <property type="protein sequence ID" value="OFC70417.1"/>
    <property type="molecule type" value="Genomic_DNA"/>
</dbReference>
<reference evidence="3 4" key="1">
    <citation type="submission" date="2016-08" db="EMBL/GenBank/DDBJ databases">
        <authorList>
            <person name="Seilhamer J.J."/>
        </authorList>
    </citation>
    <scope>NUCLEOTIDE SEQUENCE [LARGE SCALE GENOMIC DNA]</scope>
    <source>
        <strain evidence="3 4">KCTC 42603</strain>
    </source>
</reference>
<sequence length="201" mass="22479">MDETISYYSQNAEHFQQLYDSVEAESVHASWSHILKEKEPGVALDVGAGSGRDARWLASLGWKVVAVEPAEELRNRASIAACHNIEWSPACLPDLVELPYGATSFDLILLSAVWMHIPPSLRCKTFTRLVELLSRDGLIIISLRYGPDDPQRPMYEVSVDEIQRLSGATDTVTESITRTNVQDDLGRDTITWQTIKISKHA</sequence>
<dbReference type="SUPFAM" id="SSF53335">
    <property type="entry name" value="S-adenosyl-L-methionine-dependent methyltransferases"/>
    <property type="match status" value="1"/>
</dbReference>
<name>A0A1E7ZAB8_9ALTE</name>
<dbReference type="InterPro" id="IPR013216">
    <property type="entry name" value="Methyltransf_11"/>
</dbReference>
<proteinExistence type="predicted"/>
<dbReference type="Proteomes" id="UP000175691">
    <property type="component" value="Unassembled WGS sequence"/>
</dbReference>
<evidence type="ECO:0000259" key="2">
    <source>
        <dbReference type="Pfam" id="PF08241"/>
    </source>
</evidence>
<feature type="domain" description="Methyltransferase type 11" evidence="2">
    <location>
        <begin position="44"/>
        <end position="141"/>
    </location>
</feature>
<dbReference type="InterPro" id="IPR029063">
    <property type="entry name" value="SAM-dependent_MTases_sf"/>
</dbReference>
<protein>
    <recommendedName>
        <fullName evidence="2">Methyltransferase type 11 domain-containing protein</fullName>
    </recommendedName>
</protein>
<evidence type="ECO:0000256" key="1">
    <source>
        <dbReference type="ARBA" id="ARBA00022679"/>
    </source>
</evidence>
<comment type="caution">
    <text evidence="3">The sequence shown here is derived from an EMBL/GenBank/DDBJ whole genome shotgun (WGS) entry which is preliminary data.</text>
</comment>
<dbReference type="PANTHER" id="PTHR43861:SF3">
    <property type="entry name" value="PUTATIVE (AFU_ORTHOLOGUE AFUA_2G14390)-RELATED"/>
    <property type="match status" value="1"/>
</dbReference>
<dbReference type="OrthoDB" id="7348755at2"/>
<keyword evidence="4" id="KW-1185">Reference proteome</keyword>
<dbReference type="CDD" id="cd02440">
    <property type="entry name" value="AdoMet_MTases"/>
    <property type="match status" value="1"/>
</dbReference>
<dbReference type="GO" id="GO:0008757">
    <property type="term" value="F:S-adenosylmethionine-dependent methyltransferase activity"/>
    <property type="evidence" value="ECO:0007669"/>
    <property type="project" value="InterPro"/>
</dbReference>
<dbReference type="RefSeq" id="WP_070126061.1">
    <property type="nucleotide sequence ID" value="NZ_MDHN01000029.1"/>
</dbReference>
<gene>
    <name evidence="3" type="ORF">BFC18_14735</name>
</gene>
<dbReference type="Gene3D" id="3.40.50.150">
    <property type="entry name" value="Vaccinia Virus protein VP39"/>
    <property type="match status" value="1"/>
</dbReference>